<comment type="caution">
    <text evidence="2">The sequence shown here is derived from an EMBL/GenBank/DDBJ whole genome shotgun (WGS) entry which is preliminary data.</text>
</comment>
<name>A0A7I9YX67_MYCBU</name>
<keyword evidence="1" id="KW-1133">Transmembrane helix</keyword>
<keyword evidence="1" id="KW-0812">Transmembrane</keyword>
<dbReference type="AlphaFoldDB" id="A0A7I9YX67"/>
<gene>
    <name evidence="2" type="ORF">MBOU_53520</name>
</gene>
<evidence type="ECO:0000313" key="3">
    <source>
        <dbReference type="Proteomes" id="UP000465360"/>
    </source>
</evidence>
<accession>A0A7I9YX67</accession>
<keyword evidence="1" id="KW-0472">Membrane</keyword>
<organism evidence="2 3">
    <name type="scientific">Mycobacterium bourgelatii</name>
    <dbReference type="NCBI Taxonomy" id="1273442"/>
    <lineage>
        <taxon>Bacteria</taxon>
        <taxon>Bacillati</taxon>
        <taxon>Actinomycetota</taxon>
        <taxon>Actinomycetes</taxon>
        <taxon>Mycobacteriales</taxon>
        <taxon>Mycobacteriaceae</taxon>
        <taxon>Mycobacterium</taxon>
    </lineage>
</organism>
<reference evidence="2 3" key="1">
    <citation type="journal article" date="2019" name="Emerg. Microbes Infect.">
        <title>Comprehensive subspecies identification of 175 nontuberculous mycobacteria species based on 7547 genomic profiles.</title>
        <authorList>
            <person name="Matsumoto Y."/>
            <person name="Kinjo T."/>
            <person name="Motooka D."/>
            <person name="Nabeya D."/>
            <person name="Jung N."/>
            <person name="Uechi K."/>
            <person name="Horii T."/>
            <person name="Iida T."/>
            <person name="Fujita J."/>
            <person name="Nakamura S."/>
        </authorList>
    </citation>
    <scope>NUCLEOTIDE SEQUENCE [LARGE SCALE GENOMIC DNA]</scope>
    <source>
        <strain evidence="2 3">JCM 30725</strain>
    </source>
</reference>
<keyword evidence="3" id="KW-1185">Reference proteome</keyword>
<dbReference type="EMBL" id="BLKZ01000002">
    <property type="protein sequence ID" value="GFG93310.1"/>
    <property type="molecule type" value="Genomic_DNA"/>
</dbReference>
<evidence type="ECO:0000313" key="2">
    <source>
        <dbReference type="EMBL" id="GFG93310.1"/>
    </source>
</evidence>
<sequence>MTGVAIIIFEAVAGTAAALIAGGCVLALFAVAWVVLPFALRTRNLHLPGRQSGE</sequence>
<proteinExistence type="predicted"/>
<evidence type="ECO:0000256" key="1">
    <source>
        <dbReference type="SAM" id="Phobius"/>
    </source>
</evidence>
<feature type="transmembrane region" description="Helical" evidence="1">
    <location>
        <begin position="6"/>
        <end position="36"/>
    </location>
</feature>
<dbReference type="Proteomes" id="UP000465360">
    <property type="component" value="Unassembled WGS sequence"/>
</dbReference>
<protein>
    <submittedName>
        <fullName evidence="2">Uncharacterized protein</fullName>
    </submittedName>
</protein>